<protein>
    <submittedName>
        <fullName evidence="2">Uncharacterized protein</fullName>
    </submittedName>
</protein>
<comment type="caution">
    <text evidence="2">The sequence shown here is derived from an EMBL/GenBank/DDBJ whole genome shotgun (WGS) entry which is preliminary data.</text>
</comment>
<sequence length="92" mass="10323">MQTDPEYTFAQLPHQACNEGVDPESLRRCLRQERAERKRPRPRVVRTRQATRSVRPQAAARQSAPPAKARPGAGGARGGVRRQDGQHGRSER</sequence>
<keyword evidence="3" id="KW-1185">Reference proteome</keyword>
<evidence type="ECO:0000256" key="1">
    <source>
        <dbReference type="SAM" id="MobiDB-lite"/>
    </source>
</evidence>
<feature type="compositionally biased region" description="Basic and acidic residues" evidence="1">
    <location>
        <begin position="81"/>
        <end position="92"/>
    </location>
</feature>
<feature type="compositionally biased region" description="Basic and acidic residues" evidence="1">
    <location>
        <begin position="24"/>
        <end position="36"/>
    </location>
</feature>
<dbReference type="Proteomes" id="UP000095759">
    <property type="component" value="Unassembled WGS sequence"/>
</dbReference>
<organism evidence="2 3">
    <name type="scientific">Streptomyces agglomeratus</name>
    <dbReference type="NCBI Taxonomy" id="285458"/>
    <lineage>
        <taxon>Bacteria</taxon>
        <taxon>Bacillati</taxon>
        <taxon>Actinomycetota</taxon>
        <taxon>Actinomycetes</taxon>
        <taxon>Kitasatosporales</taxon>
        <taxon>Streptomycetaceae</taxon>
        <taxon>Streptomyces</taxon>
    </lineage>
</organism>
<feature type="compositionally biased region" description="Low complexity" evidence="1">
    <location>
        <begin position="47"/>
        <end position="71"/>
    </location>
</feature>
<evidence type="ECO:0000313" key="3">
    <source>
        <dbReference type="Proteomes" id="UP000095759"/>
    </source>
</evidence>
<dbReference type="EMBL" id="MEHJ01000001">
    <property type="protein sequence ID" value="OEJ24642.1"/>
    <property type="molecule type" value="Genomic_DNA"/>
</dbReference>
<accession>A0A1E5P541</accession>
<gene>
    <name evidence="2" type="ORF">AS594_09260</name>
</gene>
<dbReference type="STRING" id="285458.BGM19_27805"/>
<proteinExistence type="predicted"/>
<evidence type="ECO:0000313" key="2">
    <source>
        <dbReference type="EMBL" id="OEJ24642.1"/>
    </source>
</evidence>
<feature type="region of interest" description="Disordered" evidence="1">
    <location>
        <begin position="1"/>
        <end position="92"/>
    </location>
</feature>
<feature type="compositionally biased region" description="Basic residues" evidence="1">
    <location>
        <begin position="37"/>
        <end position="46"/>
    </location>
</feature>
<reference evidence="2 3" key="1">
    <citation type="submission" date="2016-08" db="EMBL/GenBank/DDBJ databases">
        <title>Complete genome sequence of Streptomyces agglomeratus strain 6-3-2, a novel anti-MRSA actinomycete isolated from Wuli of Tebit, China.</title>
        <authorList>
            <person name="Chen X."/>
        </authorList>
    </citation>
    <scope>NUCLEOTIDE SEQUENCE [LARGE SCALE GENOMIC DNA]</scope>
    <source>
        <strain evidence="2 3">6-3-2</strain>
    </source>
</reference>
<name>A0A1E5P541_9ACTN</name>
<dbReference type="AlphaFoldDB" id="A0A1E5P541"/>